<dbReference type="Proteomes" id="UP000467636">
    <property type="component" value="Chromosome"/>
</dbReference>
<dbReference type="FunFam" id="1.20.1260.20:FF:000001">
    <property type="entry name" value="PPE family protein PPE41"/>
    <property type="match status" value="1"/>
</dbReference>
<name>A0AAD1HW30_9MYCO</name>
<dbReference type="RefSeq" id="WP_095173952.1">
    <property type="nucleotide sequence ID" value="NZ_AP022564.1"/>
</dbReference>
<dbReference type="InterPro" id="IPR038332">
    <property type="entry name" value="PPE_sf"/>
</dbReference>
<dbReference type="Gene3D" id="1.20.1260.20">
    <property type="entry name" value="PPE superfamily"/>
    <property type="match status" value="1"/>
</dbReference>
<dbReference type="AlphaFoldDB" id="A0AAD1HW30"/>
<dbReference type="InterPro" id="IPR000030">
    <property type="entry name" value="PPE_dom"/>
</dbReference>
<protein>
    <submittedName>
        <fullName evidence="4">PPE family protein</fullName>
    </submittedName>
</protein>
<organism evidence="4 5">
    <name type="scientific">Mycolicibacter terrae</name>
    <dbReference type="NCBI Taxonomy" id="1788"/>
    <lineage>
        <taxon>Bacteria</taxon>
        <taxon>Bacillati</taxon>
        <taxon>Actinomycetota</taxon>
        <taxon>Actinomycetes</taxon>
        <taxon>Mycobacteriales</taxon>
        <taxon>Mycobacteriaceae</taxon>
        <taxon>Mycolicibacter</taxon>
    </lineage>
</organism>
<evidence type="ECO:0000256" key="2">
    <source>
        <dbReference type="SAM" id="MobiDB-lite"/>
    </source>
</evidence>
<accession>A0AAD1HW30</accession>
<evidence type="ECO:0000313" key="5">
    <source>
        <dbReference type="Proteomes" id="UP000467636"/>
    </source>
</evidence>
<keyword evidence="5" id="KW-1185">Reference proteome</keyword>
<dbReference type="EMBL" id="AP022564">
    <property type="protein sequence ID" value="BBX21754.1"/>
    <property type="molecule type" value="Genomic_DNA"/>
</dbReference>
<dbReference type="PANTHER" id="PTHR46766:SF1">
    <property type="entry name" value="GLUTAMINE-RICH PROTEIN 2"/>
    <property type="match status" value="1"/>
</dbReference>
<evidence type="ECO:0000313" key="4">
    <source>
        <dbReference type="EMBL" id="BBX21754.1"/>
    </source>
</evidence>
<gene>
    <name evidence="4" type="primary">PPE31_1</name>
    <name evidence="4" type="ORF">MTER_11650</name>
</gene>
<dbReference type="Pfam" id="PF00823">
    <property type="entry name" value="PPE"/>
    <property type="match status" value="1"/>
</dbReference>
<evidence type="ECO:0000259" key="3">
    <source>
        <dbReference type="Pfam" id="PF00823"/>
    </source>
</evidence>
<feature type="compositionally biased region" description="Low complexity" evidence="2">
    <location>
        <begin position="367"/>
        <end position="382"/>
    </location>
</feature>
<sequence length="439" mass="42795">MDFAFLPPEINSGRMYSGAGAGPLLAAASSWDALGAELNTAGLAYESVLTELSSGWAGPSAAAMAAAAAPYAQWLRAIAVQAEETAIQARAATAAYETAFAMTVPPPVIAANRSLLMALVATNFLGQNTAAIAATEAHYAQMWAQDATAMSGYAAGAAAASKLVPFTQPPRTTSSAGAAAQASAAGQAVGQAAATAAQGQGEGLLAGLTQALQGSTLPTAAGSSTGVSALAGLIGPLTAAASASAPTIELSNAGLELIVDSMGTFGIDALGTFLIDPLGVFGVVEEVARAALAGALPMTASMASATSISGLSVPLAWASAVPSAIGQVGVSLAAAGTSAAGAVAAGETMVPAVGMAAAGLAGRASAGAAPGRRVPTTGSTAAPGPPSRRPNELPEFTPESAFGLLMGADVELRELAELRSAGILTDEEYAAEKRALVGR</sequence>
<proteinExistence type="inferred from homology"/>
<feature type="region of interest" description="Disordered" evidence="2">
    <location>
        <begin position="367"/>
        <end position="396"/>
    </location>
</feature>
<feature type="domain" description="PPE" evidence="3">
    <location>
        <begin position="2"/>
        <end position="161"/>
    </location>
</feature>
<dbReference type="GO" id="GO:0052572">
    <property type="term" value="P:response to host immune response"/>
    <property type="evidence" value="ECO:0007669"/>
    <property type="project" value="TreeGrafter"/>
</dbReference>
<dbReference type="SUPFAM" id="SSF140459">
    <property type="entry name" value="PE/PPE dimer-like"/>
    <property type="match status" value="1"/>
</dbReference>
<reference evidence="4 5" key="1">
    <citation type="journal article" date="2019" name="Emerg. Microbes Infect.">
        <title>Comprehensive subspecies identification of 175 nontuberculous mycobacteria species based on 7547 genomic profiles.</title>
        <authorList>
            <person name="Matsumoto Y."/>
            <person name="Kinjo T."/>
            <person name="Motooka D."/>
            <person name="Nabeya D."/>
            <person name="Jung N."/>
            <person name="Uechi K."/>
            <person name="Horii T."/>
            <person name="Iida T."/>
            <person name="Fujita J."/>
            <person name="Nakamura S."/>
        </authorList>
    </citation>
    <scope>NUCLEOTIDE SEQUENCE [LARGE SCALE GENOMIC DNA]</scope>
    <source>
        <strain evidence="4 5">JCM 12143</strain>
    </source>
</reference>
<evidence type="ECO:0000256" key="1">
    <source>
        <dbReference type="ARBA" id="ARBA00010652"/>
    </source>
</evidence>
<dbReference type="PANTHER" id="PTHR46766">
    <property type="entry name" value="GLUTAMINE-RICH PROTEIN 2"/>
    <property type="match status" value="1"/>
</dbReference>
<comment type="similarity">
    <text evidence="1">Belongs to the mycobacterial PPE family.</text>
</comment>